<dbReference type="CDD" id="cd12263">
    <property type="entry name" value="RRM_ABT1_like"/>
    <property type="match status" value="1"/>
</dbReference>
<dbReference type="InterPro" id="IPR034353">
    <property type="entry name" value="ABT1/ESF2_RRM"/>
</dbReference>
<evidence type="ECO:0000256" key="3">
    <source>
        <dbReference type="ARBA" id="ARBA00022884"/>
    </source>
</evidence>
<reference evidence="8" key="1">
    <citation type="journal article" date="2020" name="Stud. Mycol.">
        <title>101 Dothideomycetes genomes: a test case for predicting lifestyles and emergence of pathogens.</title>
        <authorList>
            <person name="Haridas S."/>
            <person name="Albert R."/>
            <person name="Binder M."/>
            <person name="Bloem J."/>
            <person name="Labutti K."/>
            <person name="Salamov A."/>
            <person name="Andreopoulos B."/>
            <person name="Baker S."/>
            <person name="Barry K."/>
            <person name="Bills G."/>
            <person name="Bluhm B."/>
            <person name="Cannon C."/>
            <person name="Castanera R."/>
            <person name="Culley D."/>
            <person name="Daum C."/>
            <person name="Ezra D."/>
            <person name="Gonzalez J."/>
            <person name="Henrissat B."/>
            <person name="Kuo A."/>
            <person name="Liang C."/>
            <person name="Lipzen A."/>
            <person name="Lutzoni F."/>
            <person name="Magnuson J."/>
            <person name="Mondo S."/>
            <person name="Nolan M."/>
            <person name="Ohm R."/>
            <person name="Pangilinan J."/>
            <person name="Park H.-J."/>
            <person name="Ramirez L."/>
            <person name="Alfaro M."/>
            <person name="Sun H."/>
            <person name="Tritt A."/>
            <person name="Yoshinaga Y."/>
            <person name="Zwiers L.-H."/>
            <person name="Turgeon B."/>
            <person name="Goodwin S."/>
            <person name="Spatafora J."/>
            <person name="Crous P."/>
            <person name="Grigoriev I."/>
        </authorList>
    </citation>
    <scope>NUCLEOTIDE SEQUENCE</scope>
    <source>
        <strain evidence="8">ATCC 74209</strain>
    </source>
</reference>
<evidence type="ECO:0000313" key="9">
    <source>
        <dbReference type="Proteomes" id="UP000799536"/>
    </source>
</evidence>
<sequence length="335" mass="38293">MTVRKRNEYLDAEESDSDDRGYDSAEESRATLLKSSKSSKKRQKLEHSPNAESDNDENAYSDHEHREDEDEDGNYKIPYDRDDVESRLPPVANSLLDTKTLKAAKLGKKLDLSKSKASKSGVIYISRVPPFMKPIVVRKLLSPYGEIGRIFLTPEDATQRSQRVKSGGSRRKLFLDGWVEFVSKKDAKFVAENLNAQIIGGKKRSRFHDEVWNIKYLKGLKWHHLVEQIANENAERAARMRFEIAQTTRENKIFLQNVERAKMLEGMERKKEEKMEHGGGEDGKGDGKGKKGRDTAEVKEQPRRVFKQNEVHTKAGKDGKSAKNEEVTRVLSKIF</sequence>
<dbReference type="PANTHER" id="PTHR12311">
    <property type="entry name" value="ACTIVATOR OF BASAL TRANSCRIPTION 1"/>
    <property type="match status" value="1"/>
</dbReference>
<comment type="function">
    <text evidence="5">Involved in the small subunit (SSU) processome assembly and function, and in the 18S rRNA synthesis. Required for the early cleavages at sites A0, A1 and A2.</text>
</comment>
<evidence type="ECO:0000256" key="5">
    <source>
        <dbReference type="ARBA" id="ARBA00025024"/>
    </source>
</evidence>
<dbReference type="AlphaFoldDB" id="A0A9P4JP99"/>
<comment type="caution">
    <text evidence="8">The sequence shown here is derived from an EMBL/GenBank/DDBJ whole genome shotgun (WGS) entry which is preliminary data.</text>
</comment>
<evidence type="ECO:0000256" key="4">
    <source>
        <dbReference type="ARBA" id="ARBA00023242"/>
    </source>
</evidence>
<name>A0A9P4JP99_9PLEO</name>
<dbReference type="OrthoDB" id="287393at2759"/>
<evidence type="ECO:0000256" key="6">
    <source>
        <dbReference type="ARBA" id="ARBA00032634"/>
    </source>
</evidence>
<dbReference type="GO" id="GO:0034462">
    <property type="term" value="P:small-subunit processome assembly"/>
    <property type="evidence" value="ECO:0007669"/>
    <property type="project" value="TreeGrafter"/>
</dbReference>
<dbReference type="GO" id="GO:0003723">
    <property type="term" value="F:RNA binding"/>
    <property type="evidence" value="ECO:0007669"/>
    <property type="project" value="UniProtKB-KW"/>
</dbReference>
<feature type="compositionally biased region" description="Basic and acidic residues" evidence="7">
    <location>
        <begin position="268"/>
        <end position="328"/>
    </location>
</feature>
<dbReference type="GO" id="GO:0000480">
    <property type="term" value="P:endonucleolytic cleavage in 5'-ETS of tricistronic rRNA transcript (SSU-rRNA, 5.8S rRNA, LSU-rRNA)"/>
    <property type="evidence" value="ECO:0007669"/>
    <property type="project" value="TreeGrafter"/>
</dbReference>
<dbReference type="GO" id="GO:0000447">
    <property type="term" value="P:endonucleolytic cleavage in ITS1 to separate SSU-rRNA from 5.8S rRNA and LSU-rRNA from tricistronic rRNA transcript (SSU-rRNA, 5.8S rRNA, LSU-rRNA)"/>
    <property type="evidence" value="ECO:0007669"/>
    <property type="project" value="TreeGrafter"/>
</dbReference>
<dbReference type="GO" id="GO:0005730">
    <property type="term" value="C:nucleolus"/>
    <property type="evidence" value="ECO:0007669"/>
    <property type="project" value="UniProtKB-SubCell"/>
</dbReference>
<comment type="subcellular location">
    <subcellularLocation>
        <location evidence="1">Nucleus</location>
        <location evidence="1">Nucleolus</location>
    </subcellularLocation>
</comment>
<dbReference type="GO" id="GO:0000472">
    <property type="term" value="P:endonucleolytic cleavage to generate mature 5'-end of SSU-rRNA from (SSU-rRNA, 5.8S rRNA, LSU-rRNA)"/>
    <property type="evidence" value="ECO:0007669"/>
    <property type="project" value="TreeGrafter"/>
</dbReference>
<evidence type="ECO:0000313" key="8">
    <source>
        <dbReference type="EMBL" id="KAF2202725.1"/>
    </source>
</evidence>
<proteinExistence type="inferred from homology"/>
<dbReference type="Gene3D" id="3.30.70.330">
    <property type="match status" value="1"/>
</dbReference>
<evidence type="ECO:0000256" key="2">
    <source>
        <dbReference type="ARBA" id="ARBA00005819"/>
    </source>
</evidence>
<keyword evidence="4" id="KW-0539">Nucleus</keyword>
<accession>A0A9P4JP99</accession>
<evidence type="ECO:0000256" key="7">
    <source>
        <dbReference type="SAM" id="MobiDB-lite"/>
    </source>
</evidence>
<gene>
    <name evidence="8" type="ORF">GQ43DRAFT_439462</name>
</gene>
<dbReference type="InterPro" id="IPR012677">
    <property type="entry name" value="Nucleotide-bd_a/b_plait_sf"/>
</dbReference>
<feature type="region of interest" description="Disordered" evidence="7">
    <location>
        <begin position="1"/>
        <end position="88"/>
    </location>
</feature>
<dbReference type="SUPFAM" id="SSF54928">
    <property type="entry name" value="RNA-binding domain, RBD"/>
    <property type="match status" value="1"/>
</dbReference>
<protein>
    <recommendedName>
        <fullName evidence="6">18S rRNA factor 2</fullName>
    </recommendedName>
</protein>
<comment type="similarity">
    <text evidence="2">Belongs to the ESF2/ABP1 family.</text>
</comment>
<evidence type="ECO:0000256" key="1">
    <source>
        <dbReference type="ARBA" id="ARBA00004604"/>
    </source>
</evidence>
<feature type="compositionally biased region" description="Basic and acidic residues" evidence="7">
    <location>
        <begin position="18"/>
        <end position="29"/>
    </location>
</feature>
<organism evidence="8 9">
    <name type="scientific">Delitschia confertaspora ATCC 74209</name>
    <dbReference type="NCBI Taxonomy" id="1513339"/>
    <lineage>
        <taxon>Eukaryota</taxon>
        <taxon>Fungi</taxon>
        <taxon>Dikarya</taxon>
        <taxon>Ascomycota</taxon>
        <taxon>Pezizomycotina</taxon>
        <taxon>Dothideomycetes</taxon>
        <taxon>Pleosporomycetidae</taxon>
        <taxon>Pleosporales</taxon>
        <taxon>Delitschiaceae</taxon>
        <taxon>Delitschia</taxon>
    </lineage>
</organism>
<dbReference type="EMBL" id="ML993926">
    <property type="protein sequence ID" value="KAF2202725.1"/>
    <property type="molecule type" value="Genomic_DNA"/>
</dbReference>
<feature type="region of interest" description="Disordered" evidence="7">
    <location>
        <begin position="268"/>
        <end position="335"/>
    </location>
</feature>
<dbReference type="InterPro" id="IPR035979">
    <property type="entry name" value="RBD_domain_sf"/>
</dbReference>
<dbReference type="InterPro" id="IPR039119">
    <property type="entry name" value="ABT1/Esf2"/>
</dbReference>
<dbReference type="PANTHER" id="PTHR12311:SF7">
    <property type="entry name" value="ACTIVATOR OF BASAL TRANSCRIPTION 1"/>
    <property type="match status" value="1"/>
</dbReference>
<dbReference type="Proteomes" id="UP000799536">
    <property type="component" value="Unassembled WGS sequence"/>
</dbReference>
<keyword evidence="3" id="KW-0694">RNA-binding</keyword>
<keyword evidence="9" id="KW-1185">Reference proteome</keyword>